<accession>A0A429ZKF8</accession>
<dbReference type="Proteomes" id="UP000287239">
    <property type="component" value="Unassembled WGS sequence"/>
</dbReference>
<dbReference type="NCBIfam" id="TIGR00696">
    <property type="entry name" value="wecG_tagA_cpsF"/>
    <property type="match status" value="1"/>
</dbReference>
<keyword evidence="1" id="KW-0328">Glycosyltransferase</keyword>
<dbReference type="GeneID" id="98568868"/>
<evidence type="ECO:0000256" key="2">
    <source>
        <dbReference type="ARBA" id="ARBA00022679"/>
    </source>
</evidence>
<reference evidence="3 4" key="1">
    <citation type="submission" date="2017-05" db="EMBL/GenBank/DDBJ databases">
        <title>Vagococcus spp. assemblies.</title>
        <authorList>
            <person name="Gulvik C.A."/>
        </authorList>
    </citation>
    <scope>NUCLEOTIDE SEQUENCE [LARGE SCALE GENOMIC DNA]</scope>
    <source>
        <strain evidence="3 4">NCFB 2777</strain>
    </source>
</reference>
<comment type="caution">
    <text evidence="3">The sequence shown here is derived from an EMBL/GenBank/DDBJ whole genome shotgun (WGS) entry which is preliminary data.</text>
</comment>
<dbReference type="Pfam" id="PF03808">
    <property type="entry name" value="Glyco_tran_WecG"/>
    <property type="match status" value="1"/>
</dbReference>
<dbReference type="RefSeq" id="WP_126781023.1">
    <property type="nucleotide sequence ID" value="NZ_NGJU01000016.1"/>
</dbReference>
<dbReference type="GO" id="GO:0016758">
    <property type="term" value="F:hexosyltransferase activity"/>
    <property type="evidence" value="ECO:0007669"/>
    <property type="project" value="TreeGrafter"/>
</dbReference>
<keyword evidence="2 3" id="KW-0808">Transferase</keyword>
<evidence type="ECO:0000256" key="1">
    <source>
        <dbReference type="ARBA" id="ARBA00022676"/>
    </source>
</evidence>
<dbReference type="PANTHER" id="PTHR34136:SF1">
    <property type="entry name" value="UDP-N-ACETYL-D-MANNOSAMINURONIC ACID TRANSFERASE"/>
    <property type="match status" value="1"/>
</dbReference>
<dbReference type="InterPro" id="IPR004629">
    <property type="entry name" value="WecG_TagA_CpsF"/>
</dbReference>
<evidence type="ECO:0000313" key="3">
    <source>
        <dbReference type="EMBL" id="RST94197.1"/>
    </source>
</evidence>
<gene>
    <name evidence="3" type="ORF">CBF35_10825</name>
</gene>
<name>A0A429ZKF8_9ENTE</name>
<protein>
    <submittedName>
        <fullName evidence="3">Glycosyltransferase</fullName>
    </submittedName>
</protein>
<organism evidence="3 4">
    <name type="scientific">Vagococcus salmoninarum</name>
    <dbReference type="NCBI Taxonomy" id="2739"/>
    <lineage>
        <taxon>Bacteria</taxon>
        <taxon>Bacillati</taxon>
        <taxon>Bacillota</taxon>
        <taxon>Bacilli</taxon>
        <taxon>Lactobacillales</taxon>
        <taxon>Enterococcaceae</taxon>
        <taxon>Vagococcus</taxon>
    </lineage>
</organism>
<dbReference type="OrthoDB" id="9771846at2"/>
<sequence length="249" mass="28573">METEYILGIPVDVVTITEIMNELPSLLKSSRKLTFTSVNPQIVVHAHKYPEVIEFVKASSHRIPDGIGIVKASQKQGGKIKERVTGIDLMTEFLRYANENEKSVFLYGSKPEVLEKTLVTIKNQYPNISEISGIDGYTNLSETEIVFEINKRKPTFVFVALGFPRQEQWLARNYQNVEAQVFQDVGGSFDVLSESVKRAPNFFIKANLEWLYRSLSTPKRLVRMIDVPVFMYKTNKWFKENHSTEKSND</sequence>
<keyword evidence="4" id="KW-1185">Reference proteome</keyword>
<proteinExistence type="predicted"/>
<dbReference type="EMBL" id="NGJU01000016">
    <property type="protein sequence ID" value="RST94197.1"/>
    <property type="molecule type" value="Genomic_DNA"/>
</dbReference>
<dbReference type="AlphaFoldDB" id="A0A429ZKF8"/>
<dbReference type="CDD" id="cd06533">
    <property type="entry name" value="Glyco_transf_WecG_TagA"/>
    <property type="match status" value="1"/>
</dbReference>
<evidence type="ECO:0000313" key="4">
    <source>
        <dbReference type="Proteomes" id="UP000287239"/>
    </source>
</evidence>
<dbReference type="PANTHER" id="PTHR34136">
    <property type="match status" value="1"/>
</dbReference>